<keyword evidence="9" id="KW-0496">Mitochondrion</keyword>
<sequence length="382" mass="42368">MGFRHTLVTVIVIVGHLASGRPESDANGDRFRSYQRQFLRGFADVERLQVDPIIDDALTHLHRNWLHHRPPPRVFRISFGIPVSFIQRSRVRFNPTRDRPIGVGSFGTVYKASLDGVVPVAVKFFNNHTAMADSIHEFRNELRGSYLTVGLPNVAPFVGFIVDRTLGPGIVTRFGEGGTVSQFLERNKFIPAHIRLRLAAELCTGVAGMHARNVVHGDINPKNVVIGFPNGVVGKFEVWIIDLSSARALSAQYIPNMMTCTISYASPEQVRAGVTGDFRWGAPSDVWSLAMVALYCINGVAWEPEVLKRPQIGNDIFKACQLYLKELDDGRIWPALPPNLVSKSTADVIHACFTMDPERRPSSAALAAALEQEAYRLELLST</sequence>
<proteinExistence type="predicted"/>
<name>A0A3P3YLQ7_PLABS</name>
<evidence type="ECO:0000256" key="6">
    <source>
        <dbReference type="PROSITE-ProRule" id="PRU10141"/>
    </source>
</evidence>
<keyword evidence="3" id="KW-0418">Kinase</keyword>
<dbReference type="PROSITE" id="PS50011">
    <property type="entry name" value="PROTEIN_KINASE_DOM"/>
    <property type="match status" value="1"/>
</dbReference>
<evidence type="ECO:0000313" key="10">
    <source>
        <dbReference type="Proteomes" id="UP000290189"/>
    </source>
</evidence>
<keyword evidence="7" id="KW-0732">Signal</keyword>
<feature type="binding site" evidence="6">
    <location>
        <position position="123"/>
    </location>
    <ligand>
        <name>ATP</name>
        <dbReference type="ChEBI" id="CHEBI:30616"/>
    </ligand>
</feature>
<dbReference type="AlphaFoldDB" id="A0A3P3YLQ7"/>
<dbReference type="PANTHER" id="PTHR43289">
    <property type="entry name" value="MITOGEN-ACTIVATED PROTEIN KINASE KINASE KINASE 20-RELATED"/>
    <property type="match status" value="1"/>
</dbReference>
<dbReference type="PROSITE" id="PS00107">
    <property type="entry name" value="PROTEIN_KINASE_ATP"/>
    <property type="match status" value="1"/>
</dbReference>
<dbReference type="Pfam" id="PF00069">
    <property type="entry name" value="Pkinase"/>
    <property type="match status" value="1"/>
</dbReference>
<evidence type="ECO:0000256" key="2">
    <source>
        <dbReference type="ARBA" id="ARBA00022741"/>
    </source>
</evidence>
<keyword evidence="1" id="KW-0808">Transferase</keyword>
<dbReference type="SUPFAM" id="SSF56112">
    <property type="entry name" value="Protein kinase-like (PK-like)"/>
    <property type="match status" value="1"/>
</dbReference>
<feature type="signal peptide" evidence="7">
    <location>
        <begin position="1"/>
        <end position="20"/>
    </location>
</feature>
<evidence type="ECO:0000256" key="4">
    <source>
        <dbReference type="ARBA" id="ARBA00022840"/>
    </source>
</evidence>
<dbReference type="Proteomes" id="UP000290189">
    <property type="component" value="Unassembled WGS sequence"/>
</dbReference>
<dbReference type="InterPro" id="IPR011009">
    <property type="entry name" value="Kinase-like_dom_sf"/>
</dbReference>
<dbReference type="EC" id="2.7.11.34" evidence="5"/>
<evidence type="ECO:0000256" key="1">
    <source>
        <dbReference type="ARBA" id="ARBA00022679"/>
    </source>
</evidence>
<protein>
    <recommendedName>
        <fullName evidence="5">NEK6-subfamily protein kinase</fullName>
        <ecNumber evidence="5">2.7.11.34</ecNumber>
    </recommendedName>
</protein>
<reference evidence="9 10" key="1">
    <citation type="submission" date="2018-03" db="EMBL/GenBank/DDBJ databases">
        <authorList>
            <person name="Fogelqvist J."/>
        </authorList>
    </citation>
    <scope>NUCLEOTIDE SEQUENCE [LARGE SCALE GENOMIC DNA]</scope>
</reference>
<keyword evidence="4 6" id="KW-0067">ATP-binding</keyword>
<dbReference type="Gene3D" id="3.30.200.20">
    <property type="entry name" value="Phosphorylase Kinase, domain 1"/>
    <property type="match status" value="1"/>
</dbReference>
<geneLocation type="mitochondrion" evidence="9"/>
<dbReference type="GO" id="GO:0004674">
    <property type="term" value="F:protein serine/threonine kinase activity"/>
    <property type="evidence" value="ECO:0007669"/>
    <property type="project" value="TreeGrafter"/>
</dbReference>
<dbReference type="InterPro" id="IPR000719">
    <property type="entry name" value="Prot_kinase_dom"/>
</dbReference>
<feature type="domain" description="Protein kinase" evidence="8">
    <location>
        <begin position="95"/>
        <end position="375"/>
    </location>
</feature>
<evidence type="ECO:0000256" key="7">
    <source>
        <dbReference type="SAM" id="SignalP"/>
    </source>
</evidence>
<dbReference type="GO" id="GO:0005524">
    <property type="term" value="F:ATP binding"/>
    <property type="evidence" value="ECO:0007669"/>
    <property type="project" value="UniProtKB-UniRule"/>
</dbReference>
<gene>
    <name evidence="9" type="ORF">PLBR_LOCUS8294</name>
</gene>
<keyword evidence="2 6" id="KW-0547">Nucleotide-binding</keyword>
<accession>A0A3P3YLQ7</accession>
<dbReference type="InterPro" id="IPR017441">
    <property type="entry name" value="Protein_kinase_ATP_BS"/>
</dbReference>
<evidence type="ECO:0000313" key="9">
    <source>
        <dbReference type="EMBL" id="SPR01079.1"/>
    </source>
</evidence>
<organism evidence="9 10">
    <name type="scientific">Plasmodiophora brassicae</name>
    <name type="common">Clubroot disease agent</name>
    <dbReference type="NCBI Taxonomy" id="37360"/>
    <lineage>
        <taxon>Eukaryota</taxon>
        <taxon>Sar</taxon>
        <taxon>Rhizaria</taxon>
        <taxon>Endomyxa</taxon>
        <taxon>Phytomyxea</taxon>
        <taxon>Plasmodiophorida</taxon>
        <taxon>Plasmodiophoridae</taxon>
        <taxon>Plasmodiophora</taxon>
    </lineage>
</organism>
<dbReference type="EMBL" id="OVEO01000016">
    <property type="protein sequence ID" value="SPR01079.1"/>
    <property type="molecule type" value="Genomic_DNA"/>
</dbReference>
<feature type="chain" id="PRO_5017934858" description="NEK6-subfamily protein kinase" evidence="7">
    <location>
        <begin position="21"/>
        <end position="382"/>
    </location>
</feature>
<dbReference type="Gene3D" id="1.10.510.10">
    <property type="entry name" value="Transferase(Phosphotransferase) domain 1"/>
    <property type="match status" value="1"/>
</dbReference>
<evidence type="ECO:0000256" key="5">
    <source>
        <dbReference type="ARBA" id="ARBA00039067"/>
    </source>
</evidence>
<evidence type="ECO:0000259" key="8">
    <source>
        <dbReference type="PROSITE" id="PS50011"/>
    </source>
</evidence>
<evidence type="ECO:0000256" key="3">
    <source>
        <dbReference type="ARBA" id="ARBA00022777"/>
    </source>
</evidence>
<dbReference type="PANTHER" id="PTHR43289:SF33">
    <property type="entry name" value="SERINE_THREONINE KINASE 31"/>
    <property type="match status" value="1"/>
</dbReference>